<evidence type="ECO:0000259" key="3">
    <source>
        <dbReference type="PROSITE" id="PS50966"/>
    </source>
</evidence>
<feature type="region of interest" description="Disordered" evidence="2">
    <location>
        <begin position="450"/>
        <end position="605"/>
    </location>
</feature>
<proteinExistence type="predicted"/>
<evidence type="ECO:0000313" key="5">
    <source>
        <dbReference type="Proteomes" id="UP000541610"/>
    </source>
</evidence>
<dbReference type="Proteomes" id="UP000541610">
    <property type="component" value="Unassembled WGS sequence"/>
</dbReference>
<dbReference type="InterPro" id="IPR007527">
    <property type="entry name" value="Znf_SWIM"/>
</dbReference>
<evidence type="ECO:0000256" key="1">
    <source>
        <dbReference type="PROSITE-ProRule" id="PRU00325"/>
    </source>
</evidence>
<dbReference type="GO" id="GO:0008270">
    <property type="term" value="F:zinc ion binding"/>
    <property type="evidence" value="ECO:0007669"/>
    <property type="project" value="UniProtKB-KW"/>
</dbReference>
<evidence type="ECO:0000256" key="2">
    <source>
        <dbReference type="SAM" id="MobiDB-lite"/>
    </source>
</evidence>
<dbReference type="EMBL" id="JABANP010000751">
    <property type="protein sequence ID" value="KAF4679325.1"/>
    <property type="molecule type" value="Genomic_DNA"/>
</dbReference>
<feature type="region of interest" description="Disordered" evidence="2">
    <location>
        <begin position="1"/>
        <end position="27"/>
    </location>
</feature>
<protein>
    <recommendedName>
        <fullName evidence="3">SWIM-type domain-containing protein</fullName>
    </recommendedName>
</protein>
<keyword evidence="1" id="KW-0479">Metal-binding</keyword>
<gene>
    <name evidence="4" type="ORF">FOZ60_015207</name>
</gene>
<feature type="domain" description="SWIM-type" evidence="3">
    <location>
        <begin position="396"/>
        <end position="438"/>
    </location>
</feature>
<feature type="compositionally biased region" description="Basic and acidic residues" evidence="2">
    <location>
        <begin position="521"/>
        <end position="533"/>
    </location>
</feature>
<comment type="caution">
    <text evidence="4">The sequence shown here is derived from an EMBL/GenBank/DDBJ whole genome shotgun (WGS) entry which is preliminary data.</text>
</comment>
<feature type="compositionally biased region" description="Low complexity" evidence="2">
    <location>
        <begin position="507"/>
        <end position="516"/>
    </location>
</feature>
<keyword evidence="1" id="KW-0863">Zinc-finger</keyword>
<organism evidence="4 5">
    <name type="scientific">Perkinsus olseni</name>
    <name type="common">Perkinsus atlanticus</name>
    <dbReference type="NCBI Taxonomy" id="32597"/>
    <lineage>
        <taxon>Eukaryota</taxon>
        <taxon>Sar</taxon>
        <taxon>Alveolata</taxon>
        <taxon>Perkinsozoa</taxon>
        <taxon>Perkinsea</taxon>
        <taxon>Perkinsida</taxon>
        <taxon>Perkinsidae</taxon>
        <taxon>Perkinsus</taxon>
    </lineage>
</organism>
<reference evidence="4 5" key="1">
    <citation type="submission" date="2020-04" db="EMBL/GenBank/DDBJ databases">
        <title>Perkinsus olseni comparative genomics.</title>
        <authorList>
            <person name="Bogema D.R."/>
        </authorList>
    </citation>
    <scope>NUCLEOTIDE SEQUENCE [LARGE SCALE GENOMIC DNA]</scope>
    <source>
        <strain evidence="4">00978-12</strain>
    </source>
</reference>
<dbReference type="OrthoDB" id="10510408at2759"/>
<keyword evidence="1" id="KW-0862">Zinc</keyword>
<dbReference type="AlphaFoldDB" id="A0A7J6N685"/>
<name>A0A7J6N685_PEROL</name>
<evidence type="ECO:0000313" key="4">
    <source>
        <dbReference type="EMBL" id="KAF4679325.1"/>
    </source>
</evidence>
<accession>A0A7J6N685</accession>
<sequence>MWAQAEGDTQGAEVEVQQTGKHSGVVRDLKRQRHPPIVRKYIDREARKGVKPSNIKASLNSNFHFYKDQVSSKQISEIKSGIREEVVNFGDLEQLFAPYKIDDAMLTSIREEKNIDRGQVVYYGGTWGEEHFACMVGNAGRCYFHITKNIKDKKKTLGTAYDLVKRSLYLLHTSPTDEVYRVLCSALIEQAKEMSDTAEAYLKETLDPSKYGYPNLFFSPEGLTNAQVINDVIGNCDTDTGSSQVTTNVVESWHKKISYCLNDERLNLAQFVSNIVMVLEDLHEGPHFVRRPEKIQQTGYTSAMKVSGTSLVNSKKLKEVTDEVEVLFEEENIEARFFLCRSGLVSDGSDSFNDEPITWFLSSLFEGEAGTGIENLRTVDDVKQQYFKYHLISVPLDVRLEDESGDAVDERVLSTCNCKQFHDSGSCSHCFAAEVSCELKKKFYANRKVSTVRKGRPSKKKGVLGRHTSGVSAPPAPDRSEPSDEGSVGSGGTVKVAYPDHQPSGIAESSDSESSATEVIRPIDPDTIPRSEESCSGQSARELSMSSVSCTSESCSYEDVAKPVDPDCNPSSSFSSASSEYDVIPKPVDPDSVGEIIRVPEPDED</sequence>
<feature type="compositionally biased region" description="Basic residues" evidence="2">
    <location>
        <begin position="450"/>
        <end position="464"/>
    </location>
</feature>
<dbReference type="PROSITE" id="PS50966">
    <property type="entry name" value="ZF_SWIM"/>
    <property type="match status" value="1"/>
</dbReference>
<feature type="compositionally biased region" description="Low complexity" evidence="2">
    <location>
        <begin position="544"/>
        <end position="555"/>
    </location>
</feature>